<feature type="region of interest" description="Disordered" evidence="6">
    <location>
        <begin position="59"/>
        <end position="90"/>
    </location>
</feature>
<dbReference type="GeneID" id="28959899"/>
<dbReference type="InterPro" id="IPR050815">
    <property type="entry name" value="TF_fung"/>
</dbReference>
<keyword evidence="2" id="KW-0479">Metal-binding</keyword>
<dbReference type="InterPro" id="IPR001138">
    <property type="entry name" value="Zn2Cys6_DnaBD"/>
</dbReference>
<evidence type="ECO:0000259" key="7">
    <source>
        <dbReference type="PROSITE" id="PS50048"/>
    </source>
</evidence>
<evidence type="ECO:0000256" key="2">
    <source>
        <dbReference type="ARBA" id="ARBA00022723"/>
    </source>
</evidence>
<dbReference type="InterPro" id="IPR007219">
    <property type="entry name" value="XnlR_reg_dom"/>
</dbReference>
<dbReference type="Pfam" id="PF04082">
    <property type="entry name" value="Fungal_trans"/>
    <property type="match status" value="1"/>
</dbReference>
<dbReference type="InterPro" id="IPR036864">
    <property type="entry name" value="Zn2-C6_fun-type_DNA-bd_sf"/>
</dbReference>
<sequence>MESSVPIVKRRASIACRRCRRMRSKCVHDRGQPPCKACLDAGVKEGGCVFTPRGQPDNDRCHRRPRVARTRTAKTTRQDPGGVRRGSLDASSTALGTLSNGWENLPPLPEIIDGINQFTRHYFQLGFIPKEQFPQRLLKDRTSVSVFLVVSILSISARLSRPLSRRYGSGIKASGFFMERATGIALGEIFPTKNTLENCQAFYLLSIAQQGNGLKDESHTSMGLALRIASAIKLHLEHTYAYENSNPTPDAIILRESARRTLWMLHSQDQLHSCSSSPISLAASDIDALLPCNEEDFANGREPPSRAALEGTPRAIKDPSLVNDPNRSLFGTLIQAHGFWGVVTRDAVNYTPYSYPWDPESKFVRVSKKLDQWERNLPPSHQWSRARLSEYKAKAQDLAYLGVTMIPRLCNIVLRRPYLEYILTSSREYHQRPSVFDQIACDLFNNVHRLYEQIDAQFTGRSSDESVGAQMAAFCVYTCGLFSIYLWRYPTFLNITYDGYMMFQRSLDILMECKEVWPLASRWVDALKRFAQDPDSSFKSENGMADGKDLIHNSITHLPTTTPISCGASPASSLYTRQSNSLASSSIALQSPSPNDISASISTTHIIPSHFSQPQIQQQLQIHSHPHQPPLSVISQQQAFVAPQLQPQLYMSSDNIANFDMVLGGFNPNAVQAYPMASQGNAPLATGIPTAMDITSGPLNPPLDGFLDELNYYSYGSQDWIPTSNLFEGYK</sequence>
<dbReference type="KEGG" id="fox:FOXG_19193"/>
<evidence type="ECO:0000256" key="4">
    <source>
        <dbReference type="ARBA" id="ARBA00023163"/>
    </source>
</evidence>
<keyword evidence="5" id="KW-0539">Nucleus</keyword>
<dbReference type="RefSeq" id="XP_018241810.1">
    <property type="nucleotide sequence ID" value="XM_018399392.1"/>
</dbReference>
<dbReference type="GO" id="GO:0005634">
    <property type="term" value="C:nucleus"/>
    <property type="evidence" value="ECO:0007669"/>
    <property type="project" value="UniProtKB-SubCell"/>
</dbReference>
<proteinExistence type="predicted"/>
<reference evidence="8" key="2">
    <citation type="journal article" date="2010" name="Nature">
        <title>Comparative genomics reveals mobile pathogenicity chromosomes in Fusarium.</title>
        <authorList>
            <person name="Ma L.J."/>
            <person name="van der Does H.C."/>
            <person name="Borkovich K.A."/>
            <person name="Coleman J.J."/>
            <person name="Daboussi M.J."/>
            <person name="Di Pietro A."/>
            <person name="Dufresne M."/>
            <person name="Freitag M."/>
            <person name="Grabherr M."/>
            <person name="Henrissat B."/>
            <person name="Houterman P.M."/>
            <person name="Kang S."/>
            <person name="Shim W.B."/>
            <person name="Woloshuk C."/>
            <person name="Xie X."/>
            <person name="Xu J.R."/>
            <person name="Antoniw J."/>
            <person name="Baker S.E."/>
            <person name="Bluhm B.H."/>
            <person name="Breakspear A."/>
            <person name="Brown D.W."/>
            <person name="Butchko R.A."/>
            <person name="Chapman S."/>
            <person name="Coulson R."/>
            <person name="Coutinho P.M."/>
            <person name="Danchin E.G."/>
            <person name="Diener A."/>
            <person name="Gale L.R."/>
            <person name="Gardiner D.M."/>
            <person name="Goff S."/>
            <person name="Hammond-Kosack K.E."/>
            <person name="Hilburn K."/>
            <person name="Hua-Van A."/>
            <person name="Jonkers W."/>
            <person name="Kazan K."/>
            <person name="Kodira C.D."/>
            <person name="Koehrsen M."/>
            <person name="Kumar L."/>
            <person name="Lee Y.H."/>
            <person name="Li L."/>
            <person name="Manners J.M."/>
            <person name="Miranda-Saavedra D."/>
            <person name="Mukherjee M."/>
            <person name="Park G."/>
            <person name="Park J."/>
            <person name="Park S.Y."/>
            <person name="Proctor R.H."/>
            <person name="Regev A."/>
            <person name="Ruiz-Roldan M.C."/>
            <person name="Sain D."/>
            <person name="Sakthikumar S."/>
            <person name="Sykes S."/>
            <person name="Schwartz D.C."/>
            <person name="Turgeon B.G."/>
            <person name="Wapinski I."/>
            <person name="Yoder O."/>
            <person name="Young S."/>
            <person name="Zeng Q."/>
            <person name="Zhou S."/>
            <person name="Galagan J."/>
            <person name="Cuomo C.A."/>
            <person name="Kistler H.C."/>
            <person name="Rep M."/>
        </authorList>
    </citation>
    <scope>NUCLEOTIDE SEQUENCE [LARGE SCALE GENOMIC DNA]</scope>
    <source>
        <strain evidence="8">4287</strain>
    </source>
</reference>
<evidence type="ECO:0000313" key="8">
    <source>
        <dbReference type="EMBL" id="KNB03765.1"/>
    </source>
</evidence>
<feature type="compositionally biased region" description="Basic residues" evidence="6">
    <location>
        <begin position="61"/>
        <end position="74"/>
    </location>
</feature>
<dbReference type="PANTHER" id="PTHR47338">
    <property type="entry name" value="ZN(II)2CYS6 TRANSCRIPTION FACTOR (EUROFUNG)-RELATED"/>
    <property type="match status" value="1"/>
</dbReference>
<comment type="subcellular location">
    <subcellularLocation>
        <location evidence="1">Nucleus</location>
    </subcellularLocation>
</comment>
<dbReference type="VEuPathDB" id="FungiDB:FOXG_19193"/>
<dbReference type="GO" id="GO:0006351">
    <property type="term" value="P:DNA-templated transcription"/>
    <property type="evidence" value="ECO:0007669"/>
    <property type="project" value="InterPro"/>
</dbReference>
<evidence type="ECO:0000256" key="6">
    <source>
        <dbReference type="SAM" id="MobiDB-lite"/>
    </source>
</evidence>
<keyword evidence="3" id="KW-0805">Transcription regulation</keyword>
<feature type="domain" description="Zn(2)-C6 fungal-type" evidence="7">
    <location>
        <begin position="15"/>
        <end position="50"/>
    </location>
</feature>
<evidence type="ECO:0000256" key="5">
    <source>
        <dbReference type="ARBA" id="ARBA00023242"/>
    </source>
</evidence>
<protein>
    <recommendedName>
        <fullName evidence="7">Zn(2)-C6 fungal-type domain-containing protein</fullName>
    </recommendedName>
</protein>
<dbReference type="GO" id="GO:0008270">
    <property type="term" value="F:zinc ion binding"/>
    <property type="evidence" value="ECO:0007669"/>
    <property type="project" value="InterPro"/>
</dbReference>
<evidence type="ECO:0000313" key="9">
    <source>
        <dbReference type="Proteomes" id="UP000009097"/>
    </source>
</evidence>
<dbReference type="CDD" id="cd00067">
    <property type="entry name" value="GAL4"/>
    <property type="match status" value="1"/>
</dbReference>
<dbReference type="SMART" id="SM00906">
    <property type="entry name" value="Fungal_trans"/>
    <property type="match status" value="1"/>
</dbReference>
<dbReference type="CDD" id="cd12148">
    <property type="entry name" value="fungal_TF_MHR"/>
    <property type="match status" value="1"/>
</dbReference>
<dbReference type="GO" id="GO:0000981">
    <property type="term" value="F:DNA-binding transcription factor activity, RNA polymerase II-specific"/>
    <property type="evidence" value="ECO:0007669"/>
    <property type="project" value="InterPro"/>
</dbReference>
<name>A0A0J9UX88_FUSO4</name>
<evidence type="ECO:0000256" key="3">
    <source>
        <dbReference type="ARBA" id="ARBA00023015"/>
    </source>
</evidence>
<dbReference type="GO" id="GO:0003677">
    <property type="term" value="F:DNA binding"/>
    <property type="evidence" value="ECO:0007669"/>
    <property type="project" value="InterPro"/>
</dbReference>
<dbReference type="PANTHER" id="PTHR47338:SF5">
    <property type="entry name" value="ZN(II)2CYS6 TRANSCRIPTION FACTOR (EUROFUNG)"/>
    <property type="match status" value="1"/>
</dbReference>
<organism evidence="8 9">
    <name type="scientific">Fusarium oxysporum f. sp. lycopersici (strain 4287 / CBS 123668 / FGSC 9935 / NRRL 34936)</name>
    <name type="common">Fusarium vascular wilt of tomato</name>
    <dbReference type="NCBI Taxonomy" id="426428"/>
    <lineage>
        <taxon>Eukaryota</taxon>
        <taxon>Fungi</taxon>
        <taxon>Dikarya</taxon>
        <taxon>Ascomycota</taxon>
        <taxon>Pezizomycotina</taxon>
        <taxon>Sordariomycetes</taxon>
        <taxon>Hypocreomycetidae</taxon>
        <taxon>Hypocreales</taxon>
        <taxon>Nectriaceae</taxon>
        <taxon>Fusarium</taxon>
        <taxon>Fusarium oxysporum species complex</taxon>
    </lineage>
</organism>
<dbReference type="Proteomes" id="UP000009097">
    <property type="component" value="Unassembled WGS sequence"/>
</dbReference>
<dbReference type="AlphaFoldDB" id="A0A0J9UX88"/>
<dbReference type="EMBL" id="DS231701">
    <property type="protein sequence ID" value="KNB03765.1"/>
    <property type="molecule type" value="Genomic_DNA"/>
</dbReference>
<reference evidence="8" key="1">
    <citation type="submission" date="2007-04" db="EMBL/GenBank/DDBJ databases">
        <authorList>
            <consortium name="The Broad Institute Genome Sequencing Platform"/>
            <person name="Birren B."/>
            <person name="Lander E."/>
            <person name="Galagan J."/>
            <person name="Nusbaum C."/>
            <person name="Devon K."/>
            <person name="Ma L.-J."/>
            <person name="Jaffe D."/>
            <person name="Butler J."/>
            <person name="Alvarez P."/>
            <person name="Gnerre S."/>
            <person name="Grabherr M."/>
            <person name="Kleber M."/>
            <person name="Mauceli E."/>
            <person name="Brockman W."/>
            <person name="MacCallum I.A."/>
            <person name="Young S."/>
            <person name="LaButti K."/>
            <person name="DeCaprio D."/>
            <person name="Crawford M."/>
            <person name="Koehrsen M."/>
            <person name="Engels R."/>
            <person name="Montgomery P."/>
            <person name="Pearson M."/>
            <person name="Howarth C."/>
            <person name="Larson L."/>
            <person name="White J."/>
            <person name="O'Leary S."/>
            <person name="Kodira C."/>
            <person name="Zeng Q."/>
            <person name="Yandava C."/>
            <person name="Alvarado L."/>
            <person name="Kistler C."/>
            <person name="Shim W.-B."/>
            <person name="Kang S."/>
            <person name="Woloshuk C."/>
        </authorList>
    </citation>
    <scope>NUCLEOTIDE SEQUENCE</scope>
    <source>
        <strain evidence="8">4287</strain>
    </source>
</reference>
<evidence type="ECO:0000256" key="1">
    <source>
        <dbReference type="ARBA" id="ARBA00004123"/>
    </source>
</evidence>
<dbReference type="OrthoDB" id="2399539at2759"/>
<accession>A0A0J9UX88</accession>
<gene>
    <name evidence="8" type="ORF">FOXG_19193</name>
</gene>
<dbReference type="SUPFAM" id="SSF57701">
    <property type="entry name" value="Zn2/Cys6 DNA-binding domain"/>
    <property type="match status" value="1"/>
</dbReference>
<dbReference type="PROSITE" id="PS50048">
    <property type="entry name" value="ZN2_CY6_FUNGAL_2"/>
    <property type="match status" value="1"/>
</dbReference>
<keyword evidence="4" id="KW-0804">Transcription</keyword>